<comment type="subcellular location">
    <subcellularLocation>
        <location evidence="1">Endomembrane system</location>
        <topology evidence="1">Multi-pass membrane protein</topology>
    </subcellularLocation>
    <subcellularLocation>
        <location evidence="2">Golgi apparatus membrane</location>
    </subcellularLocation>
</comment>
<keyword evidence="4 7" id="KW-1133">Transmembrane helix</keyword>
<accession>A0A0X8HT77</accession>
<dbReference type="RefSeq" id="XP_017988040.1">
    <property type="nucleotide sequence ID" value="XM_018132679.1"/>
</dbReference>
<feature type="transmembrane region" description="Helical" evidence="7">
    <location>
        <begin position="189"/>
        <end position="211"/>
    </location>
</feature>
<evidence type="ECO:0000256" key="3">
    <source>
        <dbReference type="ARBA" id="ARBA00022692"/>
    </source>
</evidence>
<feature type="transmembrane region" description="Helical" evidence="7">
    <location>
        <begin position="6"/>
        <end position="26"/>
    </location>
</feature>
<proteinExistence type="predicted"/>
<evidence type="ECO:0000256" key="7">
    <source>
        <dbReference type="SAM" id="Phobius"/>
    </source>
</evidence>
<feature type="transmembrane region" description="Helical" evidence="7">
    <location>
        <begin position="128"/>
        <end position="148"/>
    </location>
</feature>
<dbReference type="PANTHER" id="PTHR16133">
    <property type="entry name" value="SOLUTE CARRIER FAMILY 39 ZINC TRANSPORTER , MEMBER 9-RELATED"/>
    <property type="match status" value="1"/>
</dbReference>
<evidence type="ECO:0000256" key="2">
    <source>
        <dbReference type="ARBA" id="ARBA00004394"/>
    </source>
</evidence>
<dbReference type="Proteomes" id="UP000243052">
    <property type="component" value="Chromosome v"/>
</dbReference>
<dbReference type="GO" id="GO:0000139">
    <property type="term" value="C:Golgi membrane"/>
    <property type="evidence" value="ECO:0007669"/>
    <property type="project" value="UniProtKB-SubCell"/>
</dbReference>
<keyword evidence="9" id="KW-1185">Reference proteome</keyword>
<evidence type="ECO:0000256" key="1">
    <source>
        <dbReference type="ARBA" id="ARBA00004127"/>
    </source>
</evidence>
<dbReference type="PANTHER" id="PTHR16133:SF0">
    <property type="entry name" value="ZINC_IRON REGULATED TRANSPORTER-RELATED PROTEIN 102B, ISOFORM E"/>
    <property type="match status" value="1"/>
</dbReference>
<dbReference type="OrthoDB" id="19859at2759"/>
<dbReference type="GO" id="GO:0046873">
    <property type="term" value="F:metal ion transmembrane transporter activity"/>
    <property type="evidence" value="ECO:0007669"/>
    <property type="project" value="InterPro"/>
</dbReference>
<dbReference type="AlphaFoldDB" id="A0A0X8HT77"/>
<name>A0A0X8HT77_9SACH</name>
<feature type="transmembrane region" description="Helical" evidence="7">
    <location>
        <begin position="38"/>
        <end position="58"/>
    </location>
</feature>
<dbReference type="Pfam" id="PF02535">
    <property type="entry name" value="Zip"/>
    <property type="match status" value="2"/>
</dbReference>
<evidence type="ECO:0000313" key="9">
    <source>
        <dbReference type="Proteomes" id="UP000243052"/>
    </source>
</evidence>
<keyword evidence="5" id="KW-0333">Golgi apparatus</keyword>
<feature type="transmembrane region" description="Helical" evidence="7">
    <location>
        <begin position="70"/>
        <end position="86"/>
    </location>
</feature>
<sequence length="304" mass="33138">MQLLKICGIAVLILIGTFCIGLIPIYLVNGRLRSSERLFRATSLFGVGMILGTSFMLVIPEGISECKDESAYGISMMAGFLFVYIVDQTVRWAESRNPSTLNDSNHISCWYDLLLLNKTAMSVVHNNVVLALVIHGFSDGMVIGLSANHETLNMLIIVTILIHKIPAVLSLVTLMLVKQGLNKYEACSNLLAFSLSTPVGYIIFSMISILSDRMDDFGGNLLLISGGSLFYASCHSLLDNAHILPVGSQSGVSIASNGAPETFDVDVQSLEEDPWHEEAQNSKVPDALYTLFGALIPTAFSRWK</sequence>
<organism evidence="8 9">
    <name type="scientific">Eremothecium sinecaudum</name>
    <dbReference type="NCBI Taxonomy" id="45286"/>
    <lineage>
        <taxon>Eukaryota</taxon>
        <taxon>Fungi</taxon>
        <taxon>Dikarya</taxon>
        <taxon>Ascomycota</taxon>
        <taxon>Saccharomycotina</taxon>
        <taxon>Saccharomycetes</taxon>
        <taxon>Saccharomycetales</taxon>
        <taxon>Saccharomycetaceae</taxon>
        <taxon>Eremothecium</taxon>
    </lineage>
</organism>
<dbReference type="GO" id="GO:0006829">
    <property type="term" value="P:zinc ion transport"/>
    <property type="evidence" value="ECO:0007669"/>
    <property type="project" value="InterPro"/>
</dbReference>
<evidence type="ECO:0000256" key="4">
    <source>
        <dbReference type="ARBA" id="ARBA00022989"/>
    </source>
</evidence>
<dbReference type="GeneID" id="28724320"/>
<evidence type="ECO:0000313" key="8">
    <source>
        <dbReference type="EMBL" id="AMD21044.1"/>
    </source>
</evidence>
<feature type="transmembrane region" description="Helical" evidence="7">
    <location>
        <begin position="154"/>
        <end position="177"/>
    </location>
</feature>
<protein>
    <submittedName>
        <fullName evidence="8">HEL237Wp</fullName>
    </submittedName>
</protein>
<dbReference type="InterPro" id="IPR003689">
    <property type="entry name" value="ZIP"/>
</dbReference>
<dbReference type="EMBL" id="CP014245">
    <property type="protein sequence ID" value="AMD21044.1"/>
    <property type="molecule type" value="Genomic_DNA"/>
</dbReference>
<evidence type="ECO:0000256" key="5">
    <source>
        <dbReference type="ARBA" id="ARBA00023034"/>
    </source>
</evidence>
<reference evidence="8 9" key="1">
    <citation type="submission" date="2016-01" db="EMBL/GenBank/DDBJ databases">
        <title>Genome sequence of the yeast Holleya sinecauda.</title>
        <authorList>
            <person name="Dietrich F.S."/>
        </authorList>
    </citation>
    <scope>NUCLEOTIDE SEQUENCE [LARGE SCALE GENOMIC DNA]</scope>
    <source>
        <strain evidence="8 9">ATCC 58844</strain>
    </source>
</reference>
<evidence type="ECO:0000256" key="6">
    <source>
        <dbReference type="ARBA" id="ARBA00023136"/>
    </source>
</evidence>
<gene>
    <name evidence="8" type="ORF">AW171_hschr52977</name>
</gene>
<dbReference type="STRING" id="45286.A0A0X8HT77"/>
<keyword evidence="3 7" id="KW-0812">Transmembrane</keyword>
<keyword evidence="6 7" id="KW-0472">Membrane</keyword>
<dbReference type="InterPro" id="IPR045891">
    <property type="entry name" value="ZIP9"/>
</dbReference>